<dbReference type="InterPro" id="IPR000182">
    <property type="entry name" value="GNAT_dom"/>
</dbReference>
<comment type="caution">
    <text evidence="2">The sequence shown here is derived from an EMBL/GenBank/DDBJ whole genome shotgun (WGS) entry which is preliminary data.</text>
</comment>
<dbReference type="Gene3D" id="3.40.630.30">
    <property type="match status" value="1"/>
</dbReference>
<dbReference type="Proteomes" id="UP001184150">
    <property type="component" value="Unassembled WGS sequence"/>
</dbReference>
<feature type="domain" description="N-acetyltransferase" evidence="1">
    <location>
        <begin position="6"/>
        <end position="167"/>
    </location>
</feature>
<protein>
    <submittedName>
        <fullName evidence="2">GNAT family N-acyltransferase</fullName>
    </submittedName>
</protein>
<gene>
    <name evidence="2" type="ORF">J2792_004271</name>
</gene>
<name>A0ABU1MTM7_9SPHN</name>
<proteinExistence type="predicted"/>
<dbReference type="SUPFAM" id="SSF55729">
    <property type="entry name" value="Acyl-CoA N-acyltransferases (Nat)"/>
    <property type="match status" value="1"/>
</dbReference>
<keyword evidence="3" id="KW-1185">Reference proteome</keyword>
<reference evidence="2 3" key="1">
    <citation type="submission" date="2023-07" db="EMBL/GenBank/DDBJ databases">
        <title>Sorghum-associated microbial communities from plants grown in Nebraska, USA.</title>
        <authorList>
            <person name="Schachtman D."/>
        </authorList>
    </citation>
    <scope>NUCLEOTIDE SEQUENCE [LARGE SCALE GENOMIC DNA]</scope>
    <source>
        <strain evidence="2 3">DS1027</strain>
    </source>
</reference>
<dbReference type="Pfam" id="PF00583">
    <property type="entry name" value="Acetyltransf_1"/>
    <property type="match status" value="1"/>
</dbReference>
<accession>A0ABU1MTM7</accession>
<organism evidence="2 3">
    <name type="scientific">Novosphingobium capsulatum</name>
    <dbReference type="NCBI Taxonomy" id="13688"/>
    <lineage>
        <taxon>Bacteria</taxon>
        <taxon>Pseudomonadati</taxon>
        <taxon>Pseudomonadota</taxon>
        <taxon>Alphaproteobacteria</taxon>
        <taxon>Sphingomonadales</taxon>
        <taxon>Sphingomonadaceae</taxon>
        <taxon>Novosphingobium</taxon>
    </lineage>
</organism>
<dbReference type="RefSeq" id="WP_309806642.1">
    <property type="nucleotide sequence ID" value="NZ_JAVDRD010000025.1"/>
</dbReference>
<evidence type="ECO:0000313" key="3">
    <source>
        <dbReference type="Proteomes" id="UP001184150"/>
    </source>
</evidence>
<dbReference type="InterPro" id="IPR016181">
    <property type="entry name" value="Acyl_CoA_acyltransferase"/>
</dbReference>
<evidence type="ECO:0000313" key="2">
    <source>
        <dbReference type="EMBL" id="MDR6513377.1"/>
    </source>
</evidence>
<dbReference type="CDD" id="cd04301">
    <property type="entry name" value="NAT_SF"/>
    <property type="match status" value="1"/>
</dbReference>
<sequence length="167" mass="17808">MQGAEVEFVAASPGSLTAAERSRFQELVVEAGEVVGAALSTNIDQARILVMVKQDDAVRGVAALKRPQMSYRQKIAGLAGIGLSEPTYPFELGYIYIQPALQGRGLSHQLVAEALSYSDGAGVFATVRTDNVAMRTALSKAGFSPSGEPYLGQQQRTIGLLLRPVQR</sequence>
<dbReference type="PROSITE" id="PS51186">
    <property type="entry name" value="GNAT"/>
    <property type="match status" value="1"/>
</dbReference>
<evidence type="ECO:0000259" key="1">
    <source>
        <dbReference type="PROSITE" id="PS51186"/>
    </source>
</evidence>
<dbReference type="EMBL" id="JAVDRD010000025">
    <property type="protein sequence ID" value="MDR6513377.1"/>
    <property type="molecule type" value="Genomic_DNA"/>
</dbReference>